<dbReference type="AlphaFoldDB" id="A0A5K0ZAN0"/>
<evidence type="ECO:0000259" key="1">
    <source>
        <dbReference type="Pfam" id="PF00931"/>
    </source>
</evidence>
<dbReference type="Gramene" id="NC13G0148950.1">
    <property type="protein sequence ID" value="NC13G0148950.1:cds"/>
    <property type="gene ID" value="NC13G0148950"/>
</dbReference>
<dbReference type="GO" id="GO:0043531">
    <property type="term" value="F:ADP binding"/>
    <property type="evidence" value="ECO:0007669"/>
    <property type="project" value="InterPro"/>
</dbReference>
<reference evidence="2" key="1">
    <citation type="submission" date="2019-09" db="EMBL/GenBank/DDBJ databases">
        <authorList>
            <person name="Zhang L."/>
        </authorList>
    </citation>
    <scope>NUCLEOTIDE SEQUENCE</scope>
</reference>
<gene>
    <name evidence="2" type="ORF">NYM_LOCUS9915</name>
</gene>
<dbReference type="PRINTS" id="PR00364">
    <property type="entry name" value="DISEASERSIST"/>
</dbReference>
<organism evidence="2">
    <name type="scientific">Nymphaea colorata</name>
    <name type="common">pocket water lily</name>
    <dbReference type="NCBI Taxonomy" id="210225"/>
    <lineage>
        <taxon>Eukaryota</taxon>
        <taxon>Viridiplantae</taxon>
        <taxon>Streptophyta</taxon>
        <taxon>Embryophyta</taxon>
        <taxon>Tracheophyta</taxon>
        <taxon>Spermatophyta</taxon>
        <taxon>Magnoliopsida</taxon>
        <taxon>Nymphaeales</taxon>
        <taxon>Nymphaeaceae</taxon>
        <taxon>Nymphaea</taxon>
    </lineage>
</organism>
<dbReference type="EMBL" id="LR721778">
    <property type="protein sequence ID" value="VVV87663.1"/>
    <property type="molecule type" value="Genomic_DNA"/>
</dbReference>
<protein>
    <recommendedName>
        <fullName evidence="1">NB-ARC domain-containing protein</fullName>
    </recommendedName>
</protein>
<dbReference type="InterPro" id="IPR027417">
    <property type="entry name" value="P-loop_NTPase"/>
</dbReference>
<dbReference type="Gene3D" id="3.40.50.300">
    <property type="entry name" value="P-loop containing nucleotide triphosphate hydrolases"/>
    <property type="match status" value="1"/>
</dbReference>
<dbReference type="GO" id="GO:0006952">
    <property type="term" value="P:defense response"/>
    <property type="evidence" value="ECO:0007669"/>
    <property type="project" value="InterPro"/>
</dbReference>
<proteinExistence type="predicted"/>
<accession>A0A5K0ZAN0</accession>
<feature type="domain" description="NB-ARC" evidence="1">
    <location>
        <begin position="20"/>
        <end position="132"/>
    </location>
</feature>
<dbReference type="Pfam" id="PF00931">
    <property type="entry name" value="NB-ARC"/>
    <property type="match status" value="1"/>
</dbReference>
<evidence type="ECO:0000313" key="2">
    <source>
        <dbReference type="EMBL" id="VVV87663.1"/>
    </source>
</evidence>
<dbReference type="PANTHER" id="PTHR11017">
    <property type="entry name" value="LEUCINE-RICH REPEAT-CONTAINING PROTEIN"/>
    <property type="match status" value="1"/>
</dbReference>
<dbReference type="InterPro" id="IPR044974">
    <property type="entry name" value="Disease_R_plants"/>
</dbReference>
<sequence length="148" mass="17199">MQEVNPKYRFMCDHPTDLDSRVDEVIKQLDGKVRMVGRCRTGGIGKTTLAKAVYNRLLKQHNVLENCSFLANVLEVSKQYNGIVGLQKQLLRDVFRREVIINKKDDIITKIRKKFQNMKVLVVLDDVGHEGQHPVRLVQRPKHNHCHF</sequence>
<dbReference type="SUPFAM" id="SSF52540">
    <property type="entry name" value="P-loop containing nucleoside triphosphate hydrolases"/>
    <property type="match status" value="1"/>
</dbReference>
<dbReference type="PANTHER" id="PTHR11017:SF385">
    <property type="entry name" value="DISEASE RESISTANCE PROTEIN (TIR-NBS-LRR CLASS)-RELATED"/>
    <property type="match status" value="1"/>
</dbReference>
<name>A0A5K0ZAN0_9MAGN</name>
<dbReference type="InterPro" id="IPR002182">
    <property type="entry name" value="NB-ARC"/>
</dbReference>